<feature type="region of interest" description="Disordered" evidence="1">
    <location>
        <begin position="1"/>
        <end position="297"/>
    </location>
</feature>
<feature type="compositionally biased region" description="Polar residues" evidence="1">
    <location>
        <begin position="263"/>
        <end position="282"/>
    </location>
</feature>
<sequence>MSHRSSTASFEEGPSLDSGIGMVTNTGRKPKEEAAIPSSSSISPAIQKKRGNSTLRATSDTALFPSRDSNHSPLTPRPGTPTIPRFHVYSSIHDHQESSSEQQTIDRVLESPQGRKTPTLFSAPTLHWDLSTPFLANPSVSTLDSAAEEEIGEDSGDEEKKQEPMRKGKKEDSTPPPSLNPNLARELEAKQARQRDIALGISLREEDEEKEDDEKEDDERDAASLSSFSSSSSSSSSSSLERGTGTGNRSRGGSTSNHHIPSLNRTLDTNLRPQPHSLSPVSEASACNAIPHPRLRGKKTVAAAGGATRQGKASRLAAAAQVKVESGDTSASFSSSSGMIKDKDKARQQQQQQRRPPSSTASSLPSLRTASALPFTRLTHADVVRSQVTLPLPMPRIVITPPTDEPEPVPLSAHVNDGDGRGTQQEQVEEAEYRRLVELVRKREKERASAKGKVKRVIGNVRRVGGSLCCKRG</sequence>
<feature type="compositionally biased region" description="Acidic residues" evidence="1">
    <location>
        <begin position="146"/>
        <end position="157"/>
    </location>
</feature>
<protein>
    <submittedName>
        <fullName evidence="2">Uncharacterized protein</fullName>
    </submittedName>
</protein>
<evidence type="ECO:0000313" key="3">
    <source>
        <dbReference type="Proteomes" id="UP000472372"/>
    </source>
</evidence>
<dbReference type="AlphaFoldDB" id="A0A6S6WAP8"/>
<dbReference type="Proteomes" id="UP000472372">
    <property type="component" value="Chromosome 8"/>
</dbReference>
<feature type="compositionally biased region" description="Basic and acidic residues" evidence="1">
    <location>
        <begin position="185"/>
        <end position="196"/>
    </location>
</feature>
<feature type="compositionally biased region" description="Acidic residues" evidence="1">
    <location>
        <begin position="205"/>
        <end position="220"/>
    </location>
</feature>
<name>A0A6S6WAP8_9PLEO</name>
<evidence type="ECO:0000313" key="2">
    <source>
        <dbReference type="EMBL" id="CAE7201293.1"/>
    </source>
</evidence>
<organism evidence="2 3">
    <name type="scientific">Pyrenophora teres f. teres</name>
    <dbReference type="NCBI Taxonomy" id="97479"/>
    <lineage>
        <taxon>Eukaryota</taxon>
        <taxon>Fungi</taxon>
        <taxon>Dikarya</taxon>
        <taxon>Ascomycota</taxon>
        <taxon>Pezizomycotina</taxon>
        <taxon>Dothideomycetes</taxon>
        <taxon>Pleosporomycetidae</taxon>
        <taxon>Pleosporales</taxon>
        <taxon>Pleosporineae</taxon>
        <taxon>Pleosporaceae</taxon>
        <taxon>Pyrenophora</taxon>
    </lineage>
</organism>
<evidence type="ECO:0000256" key="1">
    <source>
        <dbReference type="SAM" id="MobiDB-lite"/>
    </source>
</evidence>
<feature type="compositionally biased region" description="Low complexity" evidence="1">
    <location>
        <begin position="348"/>
        <end position="367"/>
    </location>
</feature>
<accession>A0A6S6WAP8</accession>
<gene>
    <name evidence="2" type="ORF">PTTW11_08818</name>
</gene>
<proteinExistence type="predicted"/>
<feature type="compositionally biased region" description="Low complexity" evidence="1">
    <location>
        <begin position="35"/>
        <end position="46"/>
    </location>
</feature>
<feature type="compositionally biased region" description="Basic and acidic residues" evidence="1">
    <location>
        <begin position="158"/>
        <end position="173"/>
    </location>
</feature>
<reference evidence="2" key="1">
    <citation type="submission" date="2021-02" db="EMBL/GenBank/DDBJ databases">
        <authorList>
            <person name="Syme A R."/>
            <person name="Syme A R."/>
            <person name="Moolhuijzen P."/>
        </authorList>
    </citation>
    <scope>NUCLEOTIDE SEQUENCE</scope>
    <source>
        <strain evidence="2">W1-1</strain>
    </source>
</reference>
<feature type="compositionally biased region" description="Polar residues" evidence="1">
    <location>
        <begin position="52"/>
        <end position="61"/>
    </location>
</feature>
<feature type="compositionally biased region" description="Low complexity" evidence="1">
    <location>
        <begin position="327"/>
        <end position="337"/>
    </location>
</feature>
<feature type="region of interest" description="Disordered" evidence="1">
    <location>
        <begin position="323"/>
        <end position="367"/>
    </location>
</feature>
<feature type="compositionally biased region" description="Low complexity" evidence="1">
    <location>
        <begin position="224"/>
        <end position="257"/>
    </location>
</feature>
<dbReference type="EMBL" id="HG992984">
    <property type="protein sequence ID" value="CAE7201293.1"/>
    <property type="molecule type" value="Genomic_DNA"/>
</dbReference>